<dbReference type="Proteomes" id="UP001224781">
    <property type="component" value="Unassembled WGS sequence"/>
</dbReference>
<accession>A0ABU0UIF4</accession>
<sequence>MMGVTDRFTRFIAALGVQDASMTGRRWFGRGLLRFTALPGIGTDDSEVAAIWCHGYSEGADDALRLAGIVLSDPVCRGREREALKLLSEGLDHGSIIAALRVSKPASAQDNVFNLADRRGG</sequence>
<name>A0ABU0UIF4_9HYPH</name>
<reference evidence="1 2" key="1">
    <citation type="submission" date="2023-07" db="EMBL/GenBank/DDBJ databases">
        <title>Functional and genomic diversity of the sorghum phyllosphere microbiome.</title>
        <authorList>
            <person name="Shade A."/>
        </authorList>
    </citation>
    <scope>NUCLEOTIDE SEQUENCE [LARGE SCALE GENOMIC DNA]</scope>
    <source>
        <strain evidence="1 2">SORGH_AS_1126</strain>
    </source>
</reference>
<evidence type="ECO:0000313" key="1">
    <source>
        <dbReference type="EMBL" id="MDQ1184701.1"/>
    </source>
</evidence>
<proteinExistence type="predicted"/>
<dbReference type="RefSeq" id="WP_306930415.1">
    <property type="nucleotide sequence ID" value="NZ_JAUTBL010000002.1"/>
</dbReference>
<protein>
    <submittedName>
        <fullName evidence="1">Uncharacterized protein</fullName>
    </submittedName>
</protein>
<comment type="caution">
    <text evidence="1">The sequence shown here is derived from an EMBL/GenBank/DDBJ whole genome shotgun (WGS) entry which is preliminary data.</text>
</comment>
<organism evidence="1 2">
    <name type="scientific">Agrobacterium larrymoorei</name>
    <dbReference type="NCBI Taxonomy" id="160699"/>
    <lineage>
        <taxon>Bacteria</taxon>
        <taxon>Pseudomonadati</taxon>
        <taxon>Pseudomonadota</taxon>
        <taxon>Alphaproteobacteria</taxon>
        <taxon>Hyphomicrobiales</taxon>
        <taxon>Rhizobiaceae</taxon>
        <taxon>Rhizobium/Agrobacterium group</taxon>
        <taxon>Agrobacterium</taxon>
    </lineage>
</organism>
<dbReference type="EMBL" id="JAUTBL010000002">
    <property type="protein sequence ID" value="MDQ1184701.1"/>
    <property type="molecule type" value="Genomic_DNA"/>
</dbReference>
<gene>
    <name evidence="1" type="ORF">QE408_001844</name>
</gene>
<evidence type="ECO:0000313" key="2">
    <source>
        <dbReference type="Proteomes" id="UP001224781"/>
    </source>
</evidence>
<keyword evidence="2" id="KW-1185">Reference proteome</keyword>